<keyword evidence="7" id="KW-1185">Reference proteome</keyword>
<evidence type="ECO:0000313" key="6">
    <source>
        <dbReference type="EMBL" id="RZS79412.1"/>
    </source>
</evidence>
<dbReference type="PANTHER" id="PTHR33823:SF2">
    <property type="entry name" value="RNA POLYMERASE-BINDING TRANSCRIPTION FACTOR DKSA"/>
    <property type="match status" value="1"/>
</dbReference>
<dbReference type="Pfam" id="PF01258">
    <property type="entry name" value="zf-dskA_traR"/>
    <property type="match status" value="1"/>
</dbReference>
<comment type="caution">
    <text evidence="6">The sequence shown here is derived from an EMBL/GenBank/DDBJ whole genome shotgun (WGS) entry which is preliminary data.</text>
</comment>
<evidence type="ECO:0000256" key="2">
    <source>
        <dbReference type="ARBA" id="ARBA00022771"/>
    </source>
</evidence>
<evidence type="ECO:0000256" key="4">
    <source>
        <dbReference type="PROSITE-ProRule" id="PRU00510"/>
    </source>
</evidence>
<reference evidence="6 7" key="1">
    <citation type="submission" date="2019-02" db="EMBL/GenBank/DDBJ databases">
        <title>Genomic Encyclopedia of Type Strains, Phase IV (KMG-IV): sequencing the most valuable type-strain genomes for metagenomic binning, comparative biology and taxonomic classification.</title>
        <authorList>
            <person name="Goeker M."/>
        </authorList>
    </citation>
    <scope>NUCLEOTIDE SEQUENCE [LARGE SCALE GENOMIC DNA]</scope>
    <source>
        <strain evidence="6 7">DSM 45622</strain>
    </source>
</reference>
<feature type="domain" description="Zinc finger DksA/TraR C4-type" evidence="5">
    <location>
        <begin position="81"/>
        <end position="109"/>
    </location>
</feature>
<dbReference type="InterPro" id="IPR000962">
    <property type="entry name" value="Znf_DskA_TraR"/>
</dbReference>
<evidence type="ECO:0000256" key="1">
    <source>
        <dbReference type="ARBA" id="ARBA00022723"/>
    </source>
</evidence>
<accession>A0A4Q7NAN2</accession>
<keyword evidence="2" id="KW-0863">Zinc-finger</keyword>
<dbReference type="Proteomes" id="UP000293638">
    <property type="component" value="Unassembled WGS sequence"/>
</dbReference>
<evidence type="ECO:0000313" key="7">
    <source>
        <dbReference type="Proteomes" id="UP000293638"/>
    </source>
</evidence>
<sequence>MEERDRLLAERAATELRVAALEREFAGIAAAAEGSNGDDEHDPEGATVGFERAQVSALLERSRARVAEVDAALARLGSAAYGVCASCGRPIPPERLEARPTATRCVPCGGG</sequence>
<dbReference type="AlphaFoldDB" id="A0A4Q7NAN2"/>
<keyword evidence="3" id="KW-0862">Zinc</keyword>
<dbReference type="RefSeq" id="WP_196788597.1">
    <property type="nucleotide sequence ID" value="NZ_SGXD01000006.1"/>
</dbReference>
<dbReference type="EMBL" id="SGXD01000006">
    <property type="protein sequence ID" value="RZS79412.1"/>
    <property type="molecule type" value="Genomic_DNA"/>
</dbReference>
<gene>
    <name evidence="6" type="ORF">EV189_3766</name>
</gene>
<proteinExistence type="predicted"/>
<keyword evidence="1" id="KW-0479">Metal-binding</keyword>
<dbReference type="PROSITE" id="PS51128">
    <property type="entry name" value="ZF_DKSA_2"/>
    <property type="match status" value="1"/>
</dbReference>
<dbReference type="SUPFAM" id="SSF57716">
    <property type="entry name" value="Glucocorticoid receptor-like (DNA-binding domain)"/>
    <property type="match status" value="1"/>
</dbReference>
<evidence type="ECO:0000256" key="3">
    <source>
        <dbReference type="ARBA" id="ARBA00022833"/>
    </source>
</evidence>
<organism evidence="6 7">
    <name type="scientific">Motilibacter rhizosphaerae</name>
    <dbReference type="NCBI Taxonomy" id="598652"/>
    <lineage>
        <taxon>Bacteria</taxon>
        <taxon>Bacillati</taxon>
        <taxon>Actinomycetota</taxon>
        <taxon>Actinomycetes</taxon>
        <taxon>Motilibacterales</taxon>
        <taxon>Motilibacteraceae</taxon>
        <taxon>Motilibacter</taxon>
    </lineage>
</organism>
<protein>
    <submittedName>
        <fullName evidence="6">TraR/DksA family transcriptional regulator</fullName>
    </submittedName>
</protein>
<evidence type="ECO:0000259" key="5">
    <source>
        <dbReference type="Pfam" id="PF01258"/>
    </source>
</evidence>
<feature type="zinc finger region" description="dksA C4-type" evidence="4">
    <location>
        <begin position="84"/>
        <end position="108"/>
    </location>
</feature>
<dbReference type="GO" id="GO:0008270">
    <property type="term" value="F:zinc ion binding"/>
    <property type="evidence" value="ECO:0007669"/>
    <property type="project" value="UniProtKB-KW"/>
</dbReference>
<name>A0A4Q7NAN2_9ACTN</name>
<dbReference type="PANTHER" id="PTHR33823">
    <property type="entry name" value="RNA POLYMERASE-BINDING TRANSCRIPTION FACTOR DKSA-RELATED"/>
    <property type="match status" value="1"/>
</dbReference>
<dbReference type="Gene3D" id="1.20.120.910">
    <property type="entry name" value="DksA, coiled-coil domain"/>
    <property type="match status" value="1"/>
</dbReference>